<keyword evidence="2" id="KW-0012">Acyltransferase</keyword>
<dbReference type="CDD" id="cd04301">
    <property type="entry name" value="NAT_SF"/>
    <property type="match status" value="1"/>
</dbReference>
<sequence length="173" mass="20061">MNPIEIRLATIIDLETLRKLSIQTFTETFESVNTAENLANYIEKSFNTKQLSTEILNVNSAFYIAYSNEEPIGYIKINSNEAQTEPIDINALEIHRIYVINPFYGKSIGQLLLQKAIDIARNNNSSMIWLGVWEENKRALQFYNKHGFVIFDKHIFRLGNDEQTDLLMKIKIQ</sequence>
<accession>A0A9X2BKG6</accession>
<dbReference type="GO" id="GO:0016747">
    <property type="term" value="F:acyltransferase activity, transferring groups other than amino-acyl groups"/>
    <property type="evidence" value="ECO:0007669"/>
    <property type="project" value="InterPro"/>
</dbReference>
<dbReference type="RefSeq" id="WP_248427651.1">
    <property type="nucleotide sequence ID" value="NZ_JALNUB010000002.1"/>
</dbReference>
<dbReference type="Gene3D" id="3.40.630.30">
    <property type="match status" value="1"/>
</dbReference>
<evidence type="ECO:0000256" key="1">
    <source>
        <dbReference type="ARBA" id="ARBA00022679"/>
    </source>
</evidence>
<dbReference type="Proteomes" id="UP001139260">
    <property type="component" value="Unassembled WGS sequence"/>
</dbReference>
<dbReference type="InterPro" id="IPR000182">
    <property type="entry name" value="GNAT_dom"/>
</dbReference>
<dbReference type="PANTHER" id="PTHR42919">
    <property type="entry name" value="N-ALPHA-ACETYLTRANSFERASE"/>
    <property type="match status" value="1"/>
</dbReference>
<organism evidence="4 5">
    <name type="scientific">Flavobacterium pygoscelis</name>
    <dbReference type="NCBI Taxonomy" id="2893176"/>
    <lineage>
        <taxon>Bacteria</taxon>
        <taxon>Pseudomonadati</taxon>
        <taxon>Bacteroidota</taxon>
        <taxon>Flavobacteriia</taxon>
        <taxon>Flavobacteriales</taxon>
        <taxon>Flavobacteriaceae</taxon>
        <taxon>Flavobacterium</taxon>
    </lineage>
</organism>
<dbReference type="EMBL" id="JALNUB010000002">
    <property type="protein sequence ID" value="MCK8141067.1"/>
    <property type="molecule type" value="Genomic_DNA"/>
</dbReference>
<protein>
    <submittedName>
        <fullName evidence="4">GNAT family N-acetyltransferase</fullName>
    </submittedName>
</protein>
<name>A0A9X2BKG6_9FLAO</name>
<keyword evidence="1" id="KW-0808">Transferase</keyword>
<proteinExistence type="predicted"/>
<dbReference type="SUPFAM" id="SSF55729">
    <property type="entry name" value="Acyl-CoA N-acyltransferases (Nat)"/>
    <property type="match status" value="1"/>
</dbReference>
<dbReference type="PANTHER" id="PTHR42919:SF8">
    <property type="entry name" value="N-ALPHA-ACETYLTRANSFERASE 50"/>
    <property type="match status" value="1"/>
</dbReference>
<dbReference type="AlphaFoldDB" id="A0A9X2BKG6"/>
<comment type="caution">
    <text evidence="4">The sequence shown here is derived from an EMBL/GenBank/DDBJ whole genome shotgun (WGS) entry which is preliminary data.</text>
</comment>
<evidence type="ECO:0000259" key="3">
    <source>
        <dbReference type="PROSITE" id="PS51186"/>
    </source>
</evidence>
<dbReference type="PROSITE" id="PS51186">
    <property type="entry name" value="GNAT"/>
    <property type="match status" value="1"/>
</dbReference>
<dbReference type="Pfam" id="PF00583">
    <property type="entry name" value="Acetyltransf_1"/>
    <property type="match status" value="1"/>
</dbReference>
<reference evidence="4" key="1">
    <citation type="submission" date="2022-04" db="EMBL/GenBank/DDBJ databases">
        <title>Flavobacterium pygoscelis sp. nov. isolated from Chinstrap chick (Pygoscelis antarcticus).</title>
        <authorList>
            <person name="Irgang R."/>
            <person name="Poblete-Morales M."/>
            <person name="Avendano-Herrera R."/>
        </authorList>
    </citation>
    <scope>NUCLEOTIDE SEQUENCE</scope>
    <source>
        <strain evidence="4">I-SCBP12n</strain>
    </source>
</reference>
<evidence type="ECO:0000313" key="4">
    <source>
        <dbReference type="EMBL" id="MCK8141067.1"/>
    </source>
</evidence>
<keyword evidence="5" id="KW-1185">Reference proteome</keyword>
<dbReference type="InterPro" id="IPR051556">
    <property type="entry name" value="N-term/lysine_N-AcTrnsfr"/>
</dbReference>
<dbReference type="InterPro" id="IPR016181">
    <property type="entry name" value="Acyl_CoA_acyltransferase"/>
</dbReference>
<feature type="domain" description="N-acetyltransferase" evidence="3">
    <location>
        <begin position="4"/>
        <end position="173"/>
    </location>
</feature>
<evidence type="ECO:0000256" key="2">
    <source>
        <dbReference type="ARBA" id="ARBA00023315"/>
    </source>
</evidence>
<evidence type="ECO:0000313" key="5">
    <source>
        <dbReference type="Proteomes" id="UP001139260"/>
    </source>
</evidence>
<gene>
    <name evidence="4" type="ORF">MW871_04095</name>
</gene>